<protein>
    <submittedName>
        <fullName evidence="4">Carbon-nitrogen hydrolase family protein</fullName>
    </submittedName>
</protein>
<dbReference type="SUPFAM" id="SSF56317">
    <property type="entry name" value="Carbon-nitrogen hydrolase"/>
    <property type="match status" value="1"/>
</dbReference>
<dbReference type="AlphaFoldDB" id="A0A937FTJ8"/>
<dbReference type="GO" id="GO:0033388">
    <property type="term" value="P:putrescine biosynthetic process from arginine"/>
    <property type="evidence" value="ECO:0007669"/>
    <property type="project" value="TreeGrafter"/>
</dbReference>
<keyword evidence="5" id="KW-1185">Reference proteome</keyword>
<sequence length="250" mass="27293">MIIAAAQTVPVREDVITNLENHYKLIREASEYGVQLLVFPELSITGYERKLAPGVAFTPDDKRLNKLREMAEQHQMIIVAGAPVSIGGILFIGAFVIFPDGKSSLYTKQFLHDGEEQFFASSFDHDPVINLEGETIRLAICADIENKKHLEKAVGSGATLYLASIFYSPGGIEGAHQLLSRYAYAYHVAILMSNFGGDSWGSHSGGQSGFWNVEGEQVVKASASGEELVIAERVNGKWEGKVIQPHGKAI</sequence>
<proteinExistence type="predicted"/>
<organism evidence="4 5">
    <name type="scientific">Fulvivirga marina</name>
    <dbReference type="NCBI Taxonomy" id="2494733"/>
    <lineage>
        <taxon>Bacteria</taxon>
        <taxon>Pseudomonadati</taxon>
        <taxon>Bacteroidota</taxon>
        <taxon>Cytophagia</taxon>
        <taxon>Cytophagales</taxon>
        <taxon>Fulvivirgaceae</taxon>
        <taxon>Fulvivirga</taxon>
    </lineage>
</organism>
<dbReference type="PROSITE" id="PS50263">
    <property type="entry name" value="CN_HYDROLASE"/>
    <property type="match status" value="1"/>
</dbReference>
<evidence type="ECO:0000313" key="4">
    <source>
        <dbReference type="EMBL" id="MBL6445630.1"/>
    </source>
</evidence>
<keyword evidence="2" id="KW-0472">Membrane</keyword>
<keyword evidence="2" id="KW-0812">Transmembrane</keyword>
<feature type="domain" description="CN hydrolase" evidence="3">
    <location>
        <begin position="1"/>
        <end position="235"/>
    </location>
</feature>
<dbReference type="InterPro" id="IPR050345">
    <property type="entry name" value="Aliph_Amidase/BUP"/>
</dbReference>
<accession>A0A937FTJ8</accession>
<dbReference type="PANTHER" id="PTHR43674">
    <property type="entry name" value="NITRILASE C965.09-RELATED"/>
    <property type="match status" value="1"/>
</dbReference>
<feature type="transmembrane region" description="Helical" evidence="2">
    <location>
        <begin position="76"/>
        <end position="98"/>
    </location>
</feature>
<dbReference type="PANTHER" id="PTHR43674:SF2">
    <property type="entry name" value="BETA-UREIDOPROPIONASE"/>
    <property type="match status" value="1"/>
</dbReference>
<dbReference type="Pfam" id="PF00795">
    <property type="entry name" value="CN_hydrolase"/>
    <property type="match status" value="1"/>
</dbReference>
<gene>
    <name evidence="4" type="ORF">JMN32_04875</name>
</gene>
<keyword evidence="2" id="KW-1133">Transmembrane helix</keyword>
<dbReference type="CDD" id="cd07197">
    <property type="entry name" value="nitrilase"/>
    <property type="match status" value="1"/>
</dbReference>
<evidence type="ECO:0000256" key="1">
    <source>
        <dbReference type="ARBA" id="ARBA00022801"/>
    </source>
</evidence>
<dbReference type="InterPro" id="IPR003010">
    <property type="entry name" value="C-N_Hydrolase"/>
</dbReference>
<keyword evidence="1 4" id="KW-0378">Hydrolase</keyword>
<comment type="caution">
    <text evidence="4">The sequence shown here is derived from an EMBL/GenBank/DDBJ whole genome shotgun (WGS) entry which is preliminary data.</text>
</comment>
<reference evidence="4" key="1">
    <citation type="submission" date="2021-01" db="EMBL/GenBank/DDBJ databases">
        <title>Fulvivirga kasyanovii gen. nov., sp nov., a novel member of the phylum Bacteroidetes isolated from seawater in a mussel farm.</title>
        <authorList>
            <person name="Zhao L.-H."/>
            <person name="Wang Z.-J."/>
        </authorList>
    </citation>
    <scope>NUCLEOTIDE SEQUENCE</scope>
    <source>
        <strain evidence="4">29W222</strain>
    </source>
</reference>
<dbReference type="GO" id="GO:0050126">
    <property type="term" value="F:N-carbamoylputrescine amidase activity"/>
    <property type="evidence" value="ECO:0007669"/>
    <property type="project" value="TreeGrafter"/>
</dbReference>
<evidence type="ECO:0000313" key="5">
    <source>
        <dbReference type="Proteomes" id="UP000614216"/>
    </source>
</evidence>
<dbReference type="Proteomes" id="UP000614216">
    <property type="component" value="Unassembled WGS sequence"/>
</dbReference>
<dbReference type="InterPro" id="IPR036526">
    <property type="entry name" value="C-N_Hydrolase_sf"/>
</dbReference>
<dbReference type="EMBL" id="JAEUGD010000016">
    <property type="protein sequence ID" value="MBL6445630.1"/>
    <property type="molecule type" value="Genomic_DNA"/>
</dbReference>
<name>A0A937FTJ8_9BACT</name>
<evidence type="ECO:0000256" key="2">
    <source>
        <dbReference type="SAM" id="Phobius"/>
    </source>
</evidence>
<dbReference type="RefSeq" id="WP_202855170.1">
    <property type="nucleotide sequence ID" value="NZ_JAEUGD010000016.1"/>
</dbReference>
<evidence type="ECO:0000259" key="3">
    <source>
        <dbReference type="PROSITE" id="PS50263"/>
    </source>
</evidence>
<dbReference type="Gene3D" id="3.60.110.10">
    <property type="entry name" value="Carbon-nitrogen hydrolase"/>
    <property type="match status" value="1"/>
</dbReference>